<evidence type="ECO:0000313" key="3">
    <source>
        <dbReference type="EMBL" id="QTE21274.1"/>
    </source>
</evidence>
<protein>
    <submittedName>
        <fullName evidence="3">PLP-dependent transferase</fullName>
    </submittedName>
</protein>
<dbReference type="SUPFAM" id="SSF53383">
    <property type="entry name" value="PLP-dependent transferases"/>
    <property type="match status" value="1"/>
</dbReference>
<evidence type="ECO:0000256" key="2">
    <source>
        <dbReference type="ARBA" id="ARBA00022898"/>
    </source>
</evidence>
<gene>
    <name evidence="3" type="ORF">J3359_10555</name>
</gene>
<evidence type="ECO:0000313" key="4">
    <source>
        <dbReference type="Proteomes" id="UP000663920"/>
    </source>
</evidence>
<reference evidence="3 4" key="1">
    <citation type="submission" date="2021-03" db="EMBL/GenBank/DDBJ databases">
        <title>Complete genome of Polaribacter_sp.SM13.</title>
        <authorList>
            <person name="Jeong S.W."/>
            <person name="Bae J.W."/>
        </authorList>
    </citation>
    <scope>NUCLEOTIDE SEQUENCE [LARGE SCALE GENOMIC DNA]</scope>
    <source>
        <strain evidence="3 4">SM13</strain>
    </source>
</reference>
<comment type="cofactor">
    <cofactor evidence="1">
        <name>pyridoxal 5'-phosphate</name>
        <dbReference type="ChEBI" id="CHEBI:597326"/>
    </cofactor>
</comment>
<dbReference type="AlphaFoldDB" id="A0A975CL13"/>
<dbReference type="PANTHER" id="PTHR11808">
    <property type="entry name" value="TRANS-SULFURATION ENZYME FAMILY MEMBER"/>
    <property type="match status" value="1"/>
</dbReference>
<name>A0A975CL13_9FLAO</name>
<dbReference type="Gene3D" id="3.40.640.10">
    <property type="entry name" value="Type I PLP-dependent aspartate aminotransferase-like (Major domain)"/>
    <property type="match status" value="1"/>
</dbReference>
<sequence length="613" mass="69216">MYNNKLSNYITKVLENIPKDWLNLTTHRLDIYNEKLAKTEFINQFETLFNKNNFNNSALKELPTAYDYIRLGHPLSCVLEWVIGKLHNLNAEKIISFSSETMPILAILRTNLLANKKTQILYSNKIPKSFNAEILKSVYGYQFELKKVGNTSKVDEFDGSTIFIEAQSEISIQNLQSNIDFYINIYKNLGSILLINGQENKSYIPDIQHVRRRETIAMTPSNCLIALQSLVENTPFINNSDFEINKRSVLNSIKKITETTLQPLVGSSGLSVQYAIMMGLVHHARENHPKKAIKFIVPPNCYGGTNDQARRVATCNANVEVVDLPVDGDNNMVQSINRVLEKIANEDAIPYIIAEIPTNPRVEVPDLIKLKEALSKERTTANGKIAIDPVFILDQTFCPNVHFLGEGEILSTVRTISYASGSKFPSGGKCTAGYVVGNNKTKDLMEKIEIHLNLCDNEATDIQMEILAKQLPSMNQRIKDAYKNTREFVNFIHKVLPEAKINFVSEKLAKQGFTPSVFSLDLPTKGNSAKEKEAYKRELNHKLIHLMITKIPNESKHCVSYGQLKGCYWTIPATSTQGTTKEGDKDYIARVSLSPDLDLECHKKVFLEFVEDI</sequence>
<keyword evidence="3" id="KW-0808">Transferase</keyword>
<dbReference type="GO" id="GO:0019346">
    <property type="term" value="P:transsulfuration"/>
    <property type="evidence" value="ECO:0007669"/>
    <property type="project" value="InterPro"/>
</dbReference>
<dbReference type="GO" id="GO:0016846">
    <property type="term" value="F:carbon-sulfur lyase activity"/>
    <property type="evidence" value="ECO:0007669"/>
    <property type="project" value="TreeGrafter"/>
</dbReference>
<dbReference type="InterPro" id="IPR000277">
    <property type="entry name" value="Cys/Met-Metab_PyrdxlP-dep_enz"/>
</dbReference>
<evidence type="ECO:0000256" key="1">
    <source>
        <dbReference type="ARBA" id="ARBA00001933"/>
    </source>
</evidence>
<dbReference type="InterPro" id="IPR015421">
    <property type="entry name" value="PyrdxlP-dep_Trfase_major"/>
</dbReference>
<dbReference type="KEGG" id="pcea:J3359_10555"/>
<dbReference type="RefSeq" id="WP_208076834.1">
    <property type="nucleotide sequence ID" value="NZ_CP071869.1"/>
</dbReference>
<keyword evidence="2" id="KW-0663">Pyridoxal phosphate</keyword>
<accession>A0A975CL13</accession>
<dbReference type="Proteomes" id="UP000663920">
    <property type="component" value="Chromosome"/>
</dbReference>
<organism evidence="3 4">
    <name type="scientific">Polaribacter cellanae</name>
    <dbReference type="NCBI Taxonomy" id="2818493"/>
    <lineage>
        <taxon>Bacteria</taxon>
        <taxon>Pseudomonadati</taxon>
        <taxon>Bacteroidota</taxon>
        <taxon>Flavobacteriia</taxon>
        <taxon>Flavobacteriales</taxon>
        <taxon>Flavobacteriaceae</taxon>
    </lineage>
</organism>
<keyword evidence="4" id="KW-1185">Reference proteome</keyword>
<dbReference type="GO" id="GO:0005737">
    <property type="term" value="C:cytoplasm"/>
    <property type="evidence" value="ECO:0007669"/>
    <property type="project" value="TreeGrafter"/>
</dbReference>
<proteinExistence type="predicted"/>
<dbReference type="GO" id="GO:0030170">
    <property type="term" value="F:pyridoxal phosphate binding"/>
    <property type="evidence" value="ECO:0007669"/>
    <property type="project" value="InterPro"/>
</dbReference>
<dbReference type="InterPro" id="IPR015424">
    <property type="entry name" value="PyrdxlP-dep_Trfase"/>
</dbReference>
<dbReference type="GO" id="GO:0016740">
    <property type="term" value="F:transferase activity"/>
    <property type="evidence" value="ECO:0007669"/>
    <property type="project" value="UniProtKB-KW"/>
</dbReference>
<dbReference type="EMBL" id="CP071869">
    <property type="protein sequence ID" value="QTE21274.1"/>
    <property type="molecule type" value="Genomic_DNA"/>
</dbReference>